<name>A0AAD9TNZ4_9ROSI</name>
<sequence length="268" mass="29532">MALRCHRKAVNAIHWSASHEFRGGICSQSYEVSSRQLQPLPCRESSQIVGYIRTGKVAHQFIRGLGPILDVEYTLNGKQFISASDVSGVNMIENSIIAWDISREIPLSNQFFFPFYVVKSKVTTRKHLAAISNLWLFYGILFINLRFLWVFVGATAAHVASHLGPPVGHRQESGLTSSIAGYCRRVVEVIVPEEDDLIKGPLPDLLSSGSSSSIAAGKTLNEAKADKAKLEAEVIRPEKLVARNNACIGRVHQRLHEGATGVQEEISQ</sequence>
<comment type="caution">
    <text evidence="2">The sequence shown here is derived from an EMBL/GenBank/DDBJ whole genome shotgun (WGS) entry which is preliminary data.</text>
</comment>
<dbReference type="PANTHER" id="PTHR44566:SF1">
    <property type="entry name" value="WD REPEAT-CONTAINING PROTEIN 25"/>
    <property type="match status" value="1"/>
</dbReference>
<organism evidence="2 3">
    <name type="scientific">Dipteronia dyeriana</name>
    <dbReference type="NCBI Taxonomy" id="168575"/>
    <lineage>
        <taxon>Eukaryota</taxon>
        <taxon>Viridiplantae</taxon>
        <taxon>Streptophyta</taxon>
        <taxon>Embryophyta</taxon>
        <taxon>Tracheophyta</taxon>
        <taxon>Spermatophyta</taxon>
        <taxon>Magnoliopsida</taxon>
        <taxon>eudicotyledons</taxon>
        <taxon>Gunneridae</taxon>
        <taxon>Pentapetalae</taxon>
        <taxon>rosids</taxon>
        <taxon>malvids</taxon>
        <taxon>Sapindales</taxon>
        <taxon>Sapindaceae</taxon>
        <taxon>Hippocastanoideae</taxon>
        <taxon>Acereae</taxon>
        <taxon>Dipteronia</taxon>
    </lineage>
</organism>
<evidence type="ECO:0000313" key="3">
    <source>
        <dbReference type="Proteomes" id="UP001280121"/>
    </source>
</evidence>
<dbReference type="Proteomes" id="UP001280121">
    <property type="component" value="Unassembled WGS sequence"/>
</dbReference>
<proteinExistence type="predicted"/>
<dbReference type="AlphaFoldDB" id="A0AAD9TNZ4"/>
<dbReference type="EMBL" id="JANJYI010000008">
    <property type="protein sequence ID" value="KAK2639343.1"/>
    <property type="molecule type" value="Genomic_DNA"/>
</dbReference>
<gene>
    <name evidence="2" type="ORF">Ddye_027138</name>
</gene>
<feature type="transmembrane region" description="Helical" evidence="1">
    <location>
        <begin position="128"/>
        <end position="152"/>
    </location>
</feature>
<dbReference type="InterPro" id="IPR053053">
    <property type="entry name" value="WD_repeat_protein"/>
</dbReference>
<evidence type="ECO:0000256" key="1">
    <source>
        <dbReference type="SAM" id="Phobius"/>
    </source>
</evidence>
<keyword evidence="1" id="KW-0812">Transmembrane</keyword>
<reference evidence="2" key="1">
    <citation type="journal article" date="2023" name="Plant J.">
        <title>Genome sequences and population genomics provide insights into the demographic history, inbreeding, and mutation load of two 'living fossil' tree species of Dipteronia.</title>
        <authorList>
            <person name="Feng Y."/>
            <person name="Comes H.P."/>
            <person name="Chen J."/>
            <person name="Zhu S."/>
            <person name="Lu R."/>
            <person name="Zhang X."/>
            <person name="Li P."/>
            <person name="Qiu J."/>
            <person name="Olsen K.M."/>
            <person name="Qiu Y."/>
        </authorList>
    </citation>
    <scope>NUCLEOTIDE SEQUENCE</scope>
    <source>
        <strain evidence="2">KIB01</strain>
    </source>
</reference>
<accession>A0AAD9TNZ4</accession>
<keyword evidence="1" id="KW-1133">Transmembrane helix</keyword>
<keyword evidence="1" id="KW-0472">Membrane</keyword>
<keyword evidence="3" id="KW-1185">Reference proteome</keyword>
<evidence type="ECO:0000313" key="2">
    <source>
        <dbReference type="EMBL" id="KAK2639343.1"/>
    </source>
</evidence>
<dbReference type="PANTHER" id="PTHR44566">
    <property type="entry name" value="TRANSDUCIN/WD40 REPEAT-LIKE SUPERFAMILY PROTEIN"/>
    <property type="match status" value="1"/>
</dbReference>
<protein>
    <submittedName>
        <fullName evidence="2">Uncharacterized protein</fullName>
    </submittedName>
</protein>